<evidence type="ECO:0000313" key="3">
    <source>
        <dbReference type="Proteomes" id="UP001170310"/>
    </source>
</evidence>
<keyword evidence="1" id="KW-0732">Signal</keyword>
<comment type="caution">
    <text evidence="2">The sequence shown here is derived from an EMBL/GenBank/DDBJ whole genome shotgun (WGS) entry which is preliminary data.</text>
</comment>
<evidence type="ECO:0000313" key="2">
    <source>
        <dbReference type="EMBL" id="MDO6575416.1"/>
    </source>
</evidence>
<proteinExistence type="predicted"/>
<dbReference type="AlphaFoldDB" id="A0AAW7YYJ0"/>
<gene>
    <name evidence="2" type="ORF">Q4528_14975</name>
</gene>
<evidence type="ECO:0000256" key="1">
    <source>
        <dbReference type="SAM" id="SignalP"/>
    </source>
</evidence>
<dbReference type="Proteomes" id="UP001170310">
    <property type="component" value="Unassembled WGS sequence"/>
</dbReference>
<name>A0AAW7YYJ0_9STAP</name>
<keyword evidence="3" id="KW-1185">Reference proteome</keyword>
<reference evidence="2" key="1">
    <citation type="submission" date="2023-07" db="EMBL/GenBank/DDBJ databases">
        <title>Genome content predicts the carbon catabolic preferences of heterotrophic bacteria.</title>
        <authorList>
            <person name="Gralka M."/>
        </authorList>
    </citation>
    <scope>NUCLEOTIDE SEQUENCE</scope>
    <source>
        <strain evidence="2">E2R20</strain>
    </source>
</reference>
<protein>
    <submittedName>
        <fullName evidence="2">Uncharacterized protein</fullName>
    </submittedName>
</protein>
<feature type="chain" id="PRO_5043600049" evidence="1">
    <location>
        <begin position="27"/>
        <end position="65"/>
    </location>
</feature>
<accession>A0AAW7YYJ0</accession>
<feature type="non-terminal residue" evidence="2">
    <location>
        <position position="65"/>
    </location>
</feature>
<dbReference type="EMBL" id="JAUOQO010000642">
    <property type="protein sequence ID" value="MDO6575416.1"/>
    <property type="molecule type" value="Genomic_DNA"/>
</dbReference>
<feature type="signal peptide" evidence="1">
    <location>
        <begin position="1"/>
        <end position="26"/>
    </location>
</feature>
<organism evidence="2 3">
    <name type="scientific">Staphylococcus pasteuri_A</name>
    <dbReference type="NCBI Taxonomy" id="3062664"/>
    <lineage>
        <taxon>Bacteria</taxon>
        <taxon>Bacillati</taxon>
        <taxon>Bacillota</taxon>
        <taxon>Bacilli</taxon>
        <taxon>Bacillales</taxon>
        <taxon>Staphylococcaceae</taxon>
        <taxon>Staphylococcus</taxon>
    </lineage>
</organism>
<sequence length="65" mass="7460">MSKERPMQILKYLCFSACLVSSLSWASELNTIEQTQLSNQQREQGFIDALQQQQVALKQQQQALT</sequence>